<dbReference type="GO" id="GO:0006865">
    <property type="term" value="P:amino acid transport"/>
    <property type="evidence" value="ECO:0007669"/>
    <property type="project" value="TreeGrafter"/>
</dbReference>
<dbReference type="SUPFAM" id="SSF53850">
    <property type="entry name" value="Periplasmic binding protein-like II"/>
    <property type="match status" value="1"/>
</dbReference>
<proteinExistence type="inferred from homology"/>
<evidence type="ECO:0000313" key="7">
    <source>
        <dbReference type="EMBL" id="BCJ34918.1"/>
    </source>
</evidence>
<name>A0A7R7DNJ1_9ACTN</name>
<dbReference type="InterPro" id="IPR001320">
    <property type="entry name" value="Iontro_rcpt_C"/>
</dbReference>
<dbReference type="Gene3D" id="3.40.190.10">
    <property type="entry name" value="Periplasmic binding protein-like II"/>
    <property type="match status" value="2"/>
</dbReference>
<dbReference type="CDD" id="cd13690">
    <property type="entry name" value="PBP2_GluB"/>
    <property type="match status" value="1"/>
</dbReference>
<dbReference type="EMBL" id="AP023355">
    <property type="protein sequence ID" value="BCJ34918.1"/>
    <property type="molecule type" value="Genomic_DNA"/>
</dbReference>
<evidence type="ECO:0000313" key="8">
    <source>
        <dbReference type="Proteomes" id="UP000611640"/>
    </source>
</evidence>
<dbReference type="AlphaFoldDB" id="A0A7R7DNJ1"/>
<dbReference type="PANTHER" id="PTHR30085:SF6">
    <property type="entry name" value="ABC TRANSPORTER GLUTAMINE-BINDING PROTEIN GLNH"/>
    <property type="match status" value="1"/>
</dbReference>
<feature type="chain" id="PRO_5039342397" evidence="4">
    <location>
        <begin position="22"/>
        <end position="305"/>
    </location>
</feature>
<feature type="domain" description="Ionotropic glutamate receptor C-terminal" evidence="6">
    <location>
        <begin position="70"/>
        <end position="270"/>
    </location>
</feature>
<evidence type="ECO:0000256" key="4">
    <source>
        <dbReference type="SAM" id="SignalP"/>
    </source>
</evidence>
<evidence type="ECO:0000256" key="1">
    <source>
        <dbReference type="ARBA" id="ARBA00010333"/>
    </source>
</evidence>
<dbReference type="GO" id="GO:0030288">
    <property type="term" value="C:outer membrane-bounded periplasmic space"/>
    <property type="evidence" value="ECO:0007669"/>
    <property type="project" value="TreeGrafter"/>
</dbReference>
<protein>
    <submittedName>
        <fullName evidence="7">ABC transporter substrate-binding protein</fullName>
    </submittedName>
</protein>
<dbReference type="KEGG" id="atl:Athai_24210"/>
<dbReference type="Pfam" id="PF00497">
    <property type="entry name" value="SBP_bac_3"/>
    <property type="match status" value="1"/>
</dbReference>
<dbReference type="PANTHER" id="PTHR30085">
    <property type="entry name" value="AMINO ACID ABC TRANSPORTER PERMEASE"/>
    <property type="match status" value="1"/>
</dbReference>
<comment type="similarity">
    <text evidence="1">Belongs to the bacterial solute-binding protein 3 family.</text>
</comment>
<accession>A0A7R7DNJ1</accession>
<evidence type="ECO:0000259" key="5">
    <source>
        <dbReference type="SMART" id="SM00062"/>
    </source>
</evidence>
<dbReference type="GO" id="GO:0016020">
    <property type="term" value="C:membrane"/>
    <property type="evidence" value="ECO:0007669"/>
    <property type="project" value="InterPro"/>
</dbReference>
<sequence>MKLKRLLAVAVIGSLALGAAAGCGGSKLDDKTKKDKAASGSYTIVKNPKFAAGSTMDKIHKAKHIKIGVKFDQPGIGYKNPTTGEVEGYDIEIGKMIAGQLGLNYKDKNQVEFVETVSKNRETFLENGTVDLVIASYSITDERKQLVGFAGPYYETGQDMLIRKEDKDKIKTPDDLAGKKVCSVTGSTPLANIEKNYPKAKPVALAQYSDCVTQLQNSTVDVLTTDGAILLGYAAQDPDHLMVVGKPFSTEKYGIGMNKDRTDLRKWVDDRLDASFTDGSWKKAYDLTLGKSGSDAPNPPTLDRY</sequence>
<evidence type="ECO:0000256" key="2">
    <source>
        <dbReference type="ARBA" id="ARBA00022448"/>
    </source>
</evidence>
<evidence type="ECO:0000256" key="3">
    <source>
        <dbReference type="ARBA" id="ARBA00022729"/>
    </source>
</evidence>
<feature type="signal peptide" evidence="4">
    <location>
        <begin position="1"/>
        <end position="21"/>
    </location>
</feature>
<reference evidence="7 8" key="1">
    <citation type="submission" date="2020-08" db="EMBL/GenBank/DDBJ databases">
        <title>Whole genome shotgun sequence of Actinocatenispora thailandica NBRC 105041.</title>
        <authorList>
            <person name="Komaki H."/>
            <person name="Tamura T."/>
        </authorList>
    </citation>
    <scope>NUCLEOTIDE SEQUENCE [LARGE SCALE GENOMIC DNA]</scope>
    <source>
        <strain evidence="7 8">NBRC 105041</strain>
    </source>
</reference>
<evidence type="ECO:0000259" key="6">
    <source>
        <dbReference type="SMART" id="SM00079"/>
    </source>
</evidence>
<dbReference type="RefSeq" id="WP_203961574.1">
    <property type="nucleotide sequence ID" value="NZ_AP023355.1"/>
</dbReference>
<dbReference type="Proteomes" id="UP000611640">
    <property type="component" value="Chromosome"/>
</dbReference>
<dbReference type="InterPro" id="IPR051455">
    <property type="entry name" value="Bact_solute-bind_prot3"/>
</dbReference>
<organism evidence="7 8">
    <name type="scientific">Actinocatenispora thailandica</name>
    <dbReference type="NCBI Taxonomy" id="227318"/>
    <lineage>
        <taxon>Bacteria</taxon>
        <taxon>Bacillati</taxon>
        <taxon>Actinomycetota</taxon>
        <taxon>Actinomycetes</taxon>
        <taxon>Micromonosporales</taxon>
        <taxon>Micromonosporaceae</taxon>
        <taxon>Actinocatenispora</taxon>
    </lineage>
</organism>
<dbReference type="InterPro" id="IPR001638">
    <property type="entry name" value="Solute-binding_3/MltF_N"/>
</dbReference>
<feature type="domain" description="Solute-binding protein family 3/N-terminal" evidence="5">
    <location>
        <begin position="64"/>
        <end position="292"/>
    </location>
</feature>
<keyword evidence="2" id="KW-0813">Transport</keyword>
<dbReference type="SMART" id="SM00062">
    <property type="entry name" value="PBPb"/>
    <property type="match status" value="1"/>
</dbReference>
<dbReference type="GO" id="GO:0005576">
    <property type="term" value="C:extracellular region"/>
    <property type="evidence" value="ECO:0007669"/>
    <property type="project" value="TreeGrafter"/>
</dbReference>
<dbReference type="PROSITE" id="PS51257">
    <property type="entry name" value="PROKAR_LIPOPROTEIN"/>
    <property type="match status" value="1"/>
</dbReference>
<keyword evidence="3 4" id="KW-0732">Signal</keyword>
<keyword evidence="8" id="KW-1185">Reference proteome</keyword>
<gene>
    <name evidence="7" type="ORF">Athai_24210</name>
</gene>
<dbReference type="GO" id="GO:0015276">
    <property type="term" value="F:ligand-gated monoatomic ion channel activity"/>
    <property type="evidence" value="ECO:0007669"/>
    <property type="project" value="InterPro"/>
</dbReference>
<dbReference type="SMART" id="SM00079">
    <property type="entry name" value="PBPe"/>
    <property type="match status" value="1"/>
</dbReference>